<feature type="compositionally biased region" description="Polar residues" evidence="1">
    <location>
        <begin position="7"/>
        <end position="17"/>
    </location>
</feature>
<feature type="region of interest" description="Disordered" evidence="1">
    <location>
        <begin position="432"/>
        <end position="454"/>
    </location>
</feature>
<protein>
    <submittedName>
        <fullName evidence="2">Uncharacterized protein</fullName>
    </submittedName>
</protein>
<feature type="compositionally biased region" description="Basic and acidic residues" evidence="1">
    <location>
        <begin position="657"/>
        <end position="669"/>
    </location>
</feature>
<dbReference type="Proteomes" id="UP001150538">
    <property type="component" value="Unassembled WGS sequence"/>
</dbReference>
<feature type="compositionally biased region" description="Polar residues" evidence="1">
    <location>
        <begin position="180"/>
        <end position="191"/>
    </location>
</feature>
<gene>
    <name evidence="2" type="ORF">H4219_006150</name>
</gene>
<organism evidence="2 3">
    <name type="scientific">Mycoemilia scoparia</name>
    <dbReference type="NCBI Taxonomy" id="417184"/>
    <lineage>
        <taxon>Eukaryota</taxon>
        <taxon>Fungi</taxon>
        <taxon>Fungi incertae sedis</taxon>
        <taxon>Zoopagomycota</taxon>
        <taxon>Kickxellomycotina</taxon>
        <taxon>Kickxellomycetes</taxon>
        <taxon>Kickxellales</taxon>
        <taxon>Kickxellaceae</taxon>
        <taxon>Mycoemilia</taxon>
    </lineage>
</organism>
<feature type="region of interest" description="Disordered" evidence="1">
    <location>
        <begin position="123"/>
        <end position="198"/>
    </location>
</feature>
<feature type="region of interest" description="Disordered" evidence="1">
    <location>
        <begin position="1"/>
        <end position="24"/>
    </location>
</feature>
<comment type="caution">
    <text evidence="2">The sequence shown here is derived from an EMBL/GenBank/DDBJ whole genome shotgun (WGS) entry which is preliminary data.</text>
</comment>
<feature type="compositionally biased region" description="Low complexity" evidence="1">
    <location>
        <begin position="129"/>
        <end position="152"/>
    </location>
</feature>
<evidence type="ECO:0000256" key="1">
    <source>
        <dbReference type="SAM" id="MobiDB-lite"/>
    </source>
</evidence>
<accession>A0A9W7ZR91</accession>
<reference evidence="2" key="1">
    <citation type="submission" date="2022-07" db="EMBL/GenBank/DDBJ databases">
        <title>Phylogenomic reconstructions and comparative analyses of Kickxellomycotina fungi.</title>
        <authorList>
            <person name="Reynolds N.K."/>
            <person name="Stajich J.E."/>
            <person name="Barry K."/>
            <person name="Grigoriev I.V."/>
            <person name="Crous P."/>
            <person name="Smith M.E."/>
        </authorList>
    </citation>
    <scope>NUCLEOTIDE SEQUENCE</scope>
    <source>
        <strain evidence="2">NBRC 100468</strain>
    </source>
</reference>
<evidence type="ECO:0000313" key="2">
    <source>
        <dbReference type="EMBL" id="KAJ1910677.1"/>
    </source>
</evidence>
<name>A0A9W7ZR91_9FUNG</name>
<sequence length="830" mass="92007">MMEGSSDIIQSGTTSNTNRKKNHSLKSFIMEKPLGISGSVQKVIRRLSLPNLRTRIQRRNNSNRIPQVIDEVATTDSFFIDEPGTYSFSNNDNSNSLRRHLENLNQTQSSSGFGRYVDQNGQTVSHVTSSAPSSAHLNSSEVSHVSGSTSGGQPRPPLSISTEAFGGRKDRSQSLGDKVMSTSAGSDGNNNDSHHHQYHSMPLESSIQEDDVEVDPVFLTLDSLRPTIEQQPAVILDPHGETSPTSSFHEQRVIDALHSFNMPNPEPQDTLQKPYDDTAYDYPMPEFVRIYQWIANQEETRLDGLYKQRSSSSNSNGGRPHQILDSEYGSGFNLNDLKTASAGISLPDLRTAAYQENFSTSAVAADEFISFINDYRSELSKLIKRMTLCSGNEDSLVKILDELSNFACNLCNDIFTEFDKFDSDFTDGISSDSSANNNNNNSSSSISNGNSSDRRRGPPGWDICIHTCGSFLMIPITIHSTLIFIKHNISDNLLQTNEPKFTQINTYMMYATFLVTLVTLRCPELDVLSRIAITYPATQSQSLFPDSTTKFSYLFTPHILGVYSNTNKVLSLTPDTFSNQEKCNRWVVSKPMARIIAHLDNKDTIVKIGGKTYIKGLTSSMENIVKMNGLSFTEKVDAVEEFFETSIGTDFLNGGRIDPETNKKDDDIPTKPTATSMTTPSHIDTDNNDNDNDNDHKLGKLPTRIQRSMSTLKGKGRQQFTSLRRNVSKRIAGYVQKGKEFIPTVGSRRYVYSHDGTKWEYIPGPVTTSLAQPMLVENTDREVDVAVPVDSGGGDGGDGHSEIPKSKAQNNSSVTKSLVLNDIFGYKYLK</sequence>
<evidence type="ECO:0000313" key="3">
    <source>
        <dbReference type="Proteomes" id="UP001150538"/>
    </source>
</evidence>
<feature type="compositionally biased region" description="Polar residues" evidence="1">
    <location>
        <begin position="672"/>
        <end position="682"/>
    </location>
</feature>
<keyword evidence="3" id="KW-1185">Reference proteome</keyword>
<dbReference type="AlphaFoldDB" id="A0A9W7ZR91"/>
<feature type="region of interest" description="Disordered" evidence="1">
    <location>
        <begin position="789"/>
        <end position="811"/>
    </location>
</feature>
<feature type="compositionally biased region" description="Low complexity" evidence="1">
    <location>
        <begin position="432"/>
        <end position="451"/>
    </location>
</feature>
<dbReference type="EMBL" id="JANBPU010000543">
    <property type="protein sequence ID" value="KAJ1910677.1"/>
    <property type="molecule type" value="Genomic_DNA"/>
</dbReference>
<feature type="region of interest" description="Disordered" evidence="1">
    <location>
        <begin position="653"/>
        <end position="699"/>
    </location>
</feature>
<proteinExistence type="predicted"/>